<dbReference type="Gene3D" id="3.40.50.1000">
    <property type="entry name" value="HAD superfamily/HAD-like"/>
    <property type="match status" value="1"/>
</dbReference>
<dbReference type="PANTHER" id="PTHR43611:SF3">
    <property type="entry name" value="FLAVIN MONONUCLEOTIDE HYDROLASE 1, CHLOROPLATIC"/>
    <property type="match status" value="1"/>
</dbReference>
<dbReference type="SFLD" id="SFLDG01129">
    <property type="entry name" value="C1.5:_HAD__Beta-PGM__Phosphata"/>
    <property type="match status" value="1"/>
</dbReference>
<dbReference type="GO" id="GO:0016787">
    <property type="term" value="F:hydrolase activity"/>
    <property type="evidence" value="ECO:0007669"/>
    <property type="project" value="UniProtKB-KW"/>
</dbReference>
<dbReference type="RefSeq" id="WP_307913096.1">
    <property type="nucleotide sequence ID" value="NZ_JAVFJF020000016.1"/>
</dbReference>
<dbReference type="PANTHER" id="PTHR43611">
    <property type="entry name" value="ALPHA-D-GLUCOSE 1-PHOSPHATE PHOSPHATASE"/>
    <property type="match status" value="1"/>
</dbReference>
<name>A0ABU8V1G7_9NEIS</name>
<dbReference type="Proteomes" id="UP001224516">
    <property type="component" value="Unassembled WGS sequence"/>
</dbReference>
<keyword evidence="1" id="KW-0378">Hydrolase</keyword>
<sequence length="211" mass="23337">MIEAVFFDFDGVLTTDKYGSDTTNRYLGEATGLGFAKVDQTLERHNEALLLGRVSHADIWPEVCRELGREIDYRLLDAAFRSTPMNAGVLNLARQLHGRYRLGIITDNKRDRMDCLRALHGLDALFDPVVVSAAVGLAKTDGAIFDHALQLAGLRPAQCLFIDNSRRNLAVAATLGMATIFRDDEHNDAQALRGALERRLGISLASQSRRL</sequence>
<proteinExistence type="predicted"/>
<evidence type="ECO:0000313" key="1">
    <source>
        <dbReference type="EMBL" id="MEJ8674998.1"/>
    </source>
</evidence>
<organism evidence="1 2">
    <name type="scientific">Chromobacterium amazonense</name>
    <dbReference type="NCBI Taxonomy" id="1382803"/>
    <lineage>
        <taxon>Bacteria</taxon>
        <taxon>Pseudomonadati</taxon>
        <taxon>Pseudomonadota</taxon>
        <taxon>Betaproteobacteria</taxon>
        <taxon>Neisseriales</taxon>
        <taxon>Chromobacteriaceae</taxon>
        <taxon>Chromobacterium</taxon>
    </lineage>
</organism>
<reference evidence="1 2" key="1">
    <citation type="submission" date="2023-12" db="EMBL/GenBank/DDBJ databases">
        <title>Evaluation and characterization of a potential secondary metabolite violacein from indigenous Chromobacterium amazonense SAM215.</title>
        <authorList>
            <person name="Tarafdar M.R."/>
            <person name="Abedin S.M."/>
            <person name="Atiqua A."/>
            <person name="Saha A."/>
            <person name="Khan S.N."/>
        </authorList>
    </citation>
    <scope>NUCLEOTIDE SEQUENCE [LARGE SCALE GENOMIC DNA]</scope>
    <source>
        <strain evidence="1 2">SAM215</strain>
    </source>
</reference>
<comment type="caution">
    <text evidence="1">The sequence shown here is derived from an EMBL/GenBank/DDBJ whole genome shotgun (WGS) entry which is preliminary data.</text>
</comment>
<dbReference type="NCBIfam" id="TIGR01509">
    <property type="entry name" value="HAD-SF-IA-v3"/>
    <property type="match status" value="1"/>
</dbReference>
<keyword evidence="2" id="KW-1185">Reference proteome</keyword>
<dbReference type="SUPFAM" id="SSF56784">
    <property type="entry name" value="HAD-like"/>
    <property type="match status" value="1"/>
</dbReference>
<protein>
    <submittedName>
        <fullName evidence="1">HAD-IA family hydrolase</fullName>
    </submittedName>
</protein>
<accession>A0ABU8V1G7</accession>
<dbReference type="InterPro" id="IPR006439">
    <property type="entry name" value="HAD-SF_hydro_IA"/>
</dbReference>
<dbReference type="SFLD" id="SFLDS00003">
    <property type="entry name" value="Haloacid_Dehalogenase"/>
    <property type="match status" value="1"/>
</dbReference>
<dbReference type="InterPro" id="IPR036412">
    <property type="entry name" value="HAD-like_sf"/>
</dbReference>
<evidence type="ECO:0000313" key="2">
    <source>
        <dbReference type="Proteomes" id="UP001224516"/>
    </source>
</evidence>
<gene>
    <name evidence="1" type="ORF">QCL97_009705</name>
</gene>
<dbReference type="Pfam" id="PF00702">
    <property type="entry name" value="Hydrolase"/>
    <property type="match status" value="1"/>
</dbReference>
<dbReference type="EMBL" id="JAVFJF020000016">
    <property type="protein sequence ID" value="MEJ8674998.1"/>
    <property type="molecule type" value="Genomic_DNA"/>
</dbReference>
<dbReference type="InterPro" id="IPR023214">
    <property type="entry name" value="HAD_sf"/>
</dbReference>